<feature type="region of interest" description="Disordered" evidence="1">
    <location>
        <begin position="136"/>
        <end position="181"/>
    </location>
</feature>
<evidence type="ECO:0000256" key="1">
    <source>
        <dbReference type="SAM" id="MobiDB-lite"/>
    </source>
</evidence>
<accession>R7YLG9</accession>
<dbReference type="HOGENOM" id="CLU_1240063_0_0_1"/>
<evidence type="ECO:0000313" key="2">
    <source>
        <dbReference type="EMBL" id="EON62644.1"/>
    </source>
</evidence>
<proteinExistence type="predicted"/>
<gene>
    <name evidence="2" type="ORF">W97_01868</name>
</gene>
<feature type="compositionally biased region" description="Basic and acidic residues" evidence="1">
    <location>
        <begin position="136"/>
        <end position="157"/>
    </location>
</feature>
<name>R7YLG9_CONA1</name>
<dbReference type="OrthoDB" id="10452854at2759"/>
<keyword evidence="3" id="KW-1185">Reference proteome</keyword>
<organism evidence="2 3">
    <name type="scientific">Coniosporium apollinis (strain CBS 100218)</name>
    <name type="common">Rock-inhabiting black yeast</name>
    <dbReference type="NCBI Taxonomy" id="1168221"/>
    <lineage>
        <taxon>Eukaryota</taxon>
        <taxon>Fungi</taxon>
        <taxon>Dikarya</taxon>
        <taxon>Ascomycota</taxon>
        <taxon>Pezizomycotina</taxon>
        <taxon>Dothideomycetes</taxon>
        <taxon>Dothideomycetes incertae sedis</taxon>
        <taxon>Coniosporium</taxon>
    </lineage>
</organism>
<dbReference type="Proteomes" id="UP000016924">
    <property type="component" value="Unassembled WGS sequence"/>
</dbReference>
<dbReference type="GeneID" id="19899179"/>
<dbReference type="AlphaFoldDB" id="R7YLG9"/>
<sequence>MSVSSFSSSDRSTSSSSSSTAPSTRASLTSWDRYLHNLHTHTQTQAENDAYNRAIHISHLIRYYGHSDWTCVPALEDSDLSVHDFNEVLHGPRGGKYVLRQWVMFGDGERAFEVCRRGGRRVYASVEAGIKKGLAEDKRRREEEEPVEEARRADRGRGGRASGDVGRGEEGDADRARERRDTLAGSRFPVCRDELADASLCRWSERTGAEATIAQQLEDLMYY</sequence>
<reference evidence="3" key="1">
    <citation type="submission" date="2012-06" db="EMBL/GenBank/DDBJ databases">
        <title>The genome sequence of Coniosporium apollinis CBS 100218.</title>
        <authorList>
            <consortium name="The Broad Institute Genome Sequencing Platform"/>
            <person name="Cuomo C."/>
            <person name="Gorbushina A."/>
            <person name="Noack S."/>
            <person name="Walker B."/>
            <person name="Young S.K."/>
            <person name="Zeng Q."/>
            <person name="Gargeya S."/>
            <person name="Fitzgerald M."/>
            <person name="Haas B."/>
            <person name="Abouelleil A."/>
            <person name="Alvarado L."/>
            <person name="Arachchi H.M."/>
            <person name="Berlin A.M."/>
            <person name="Chapman S.B."/>
            <person name="Goldberg J."/>
            <person name="Griggs A."/>
            <person name="Gujja S."/>
            <person name="Hansen M."/>
            <person name="Howarth C."/>
            <person name="Imamovic A."/>
            <person name="Larimer J."/>
            <person name="McCowan C."/>
            <person name="Montmayeur A."/>
            <person name="Murphy C."/>
            <person name="Neiman D."/>
            <person name="Pearson M."/>
            <person name="Priest M."/>
            <person name="Roberts A."/>
            <person name="Saif S."/>
            <person name="Shea T."/>
            <person name="Sisk P."/>
            <person name="Sykes S."/>
            <person name="Wortman J."/>
            <person name="Nusbaum C."/>
            <person name="Birren B."/>
        </authorList>
    </citation>
    <scope>NUCLEOTIDE SEQUENCE [LARGE SCALE GENOMIC DNA]</scope>
    <source>
        <strain evidence="3">CBS 100218</strain>
    </source>
</reference>
<feature type="compositionally biased region" description="Basic and acidic residues" evidence="1">
    <location>
        <begin position="166"/>
        <end position="181"/>
    </location>
</feature>
<protein>
    <submittedName>
        <fullName evidence="2">Uncharacterized protein</fullName>
    </submittedName>
</protein>
<dbReference type="EMBL" id="JH767559">
    <property type="protein sequence ID" value="EON62644.1"/>
    <property type="molecule type" value="Genomic_DNA"/>
</dbReference>
<dbReference type="RefSeq" id="XP_007777961.1">
    <property type="nucleotide sequence ID" value="XM_007779771.1"/>
</dbReference>
<feature type="region of interest" description="Disordered" evidence="1">
    <location>
        <begin position="1"/>
        <end position="24"/>
    </location>
</feature>
<evidence type="ECO:0000313" key="3">
    <source>
        <dbReference type="Proteomes" id="UP000016924"/>
    </source>
</evidence>